<protein>
    <submittedName>
        <fullName evidence="2">Uncharacterized protein</fullName>
    </submittedName>
</protein>
<evidence type="ECO:0000313" key="3">
    <source>
        <dbReference type="Proteomes" id="UP000230750"/>
    </source>
</evidence>
<keyword evidence="3" id="KW-1185">Reference proteome</keyword>
<comment type="caution">
    <text evidence="2">The sequence shown here is derived from an EMBL/GenBank/DDBJ whole genome shotgun (WGS) entry which is preliminary data.</text>
</comment>
<dbReference type="EMBL" id="MRZV01001396">
    <property type="protein sequence ID" value="PIK38154.1"/>
    <property type="molecule type" value="Genomic_DNA"/>
</dbReference>
<dbReference type="Proteomes" id="UP000230750">
    <property type="component" value="Unassembled WGS sequence"/>
</dbReference>
<name>A0A2G8JQV8_STIJA</name>
<feature type="compositionally biased region" description="Basic and acidic residues" evidence="1">
    <location>
        <begin position="65"/>
        <end position="79"/>
    </location>
</feature>
<sequence>MMRNDLSKKADVHDLPDHTVTVTSVTDIDLNPEGQHLGLNEVEYESEPEEEEEEEEEDDFGFPKNFEEASKRVMKKKEEPPEENEEEAASSYQEQKIFDRQRKVKQKMRQKKRKTPSAIRGKKGKKVATSRKHSITTLKITFDQRKSQTLNWYPWETVRLISVTCELLGNSYNVYQKQLM</sequence>
<proteinExistence type="predicted"/>
<accession>A0A2G8JQV8</accession>
<evidence type="ECO:0000256" key="1">
    <source>
        <dbReference type="SAM" id="MobiDB-lite"/>
    </source>
</evidence>
<gene>
    <name evidence="2" type="ORF">BSL78_25006</name>
</gene>
<feature type="compositionally biased region" description="Basic and acidic residues" evidence="1">
    <location>
        <begin position="1"/>
        <end position="17"/>
    </location>
</feature>
<organism evidence="2 3">
    <name type="scientific">Stichopus japonicus</name>
    <name type="common">Sea cucumber</name>
    <dbReference type="NCBI Taxonomy" id="307972"/>
    <lineage>
        <taxon>Eukaryota</taxon>
        <taxon>Metazoa</taxon>
        <taxon>Echinodermata</taxon>
        <taxon>Eleutherozoa</taxon>
        <taxon>Echinozoa</taxon>
        <taxon>Holothuroidea</taxon>
        <taxon>Aspidochirotacea</taxon>
        <taxon>Aspidochirotida</taxon>
        <taxon>Stichopodidae</taxon>
        <taxon>Apostichopus</taxon>
    </lineage>
</organism>
<reference evidence="2 3" key="1">
    <citation type="journal article" date="2017" name="PLoS Biol.">
        <title>The sea cucumber genome provides insights into morphological evolution and visceral regeneration.</title>
        <authorList>
            <person name="Zhang X."/>
            <person name="Sun L."/>
            <person name="Yuan J."/>
            <person name="Sun Y."/>
            <person name="Gao Y."/>
            <person name="Zhang L."/>
            <person name="Li S."/>
            <person name="Dai H."/>
            <person name="Hamel J.F."/>
            <person name="Liu C."/>
            <person name="Yu Y."/>
            <person name="Liu S."/>
            <person name="Lin W."/>
            <person name="Guo K."/>
            <person name="Jin S."/>
            <person name="Xu P."/>
            <person name="Storey K.B."/>
            <person name="Huan P."/>
            <person name="Zhang T."/>
            <person name="Zhou Y."/>
            <person name="Zhang J."/>
            <person name="Lin C."/>
            <person name="Li X."/>
            <person name="Xing L."/>
            <person name="Huo D."/>
            <person name="Sun M."/>
            <person name="Wang L."/>
            <person name="Mercier A."/>
            <person name="Li F."/>
            <person name="Yang H."/>
            <person name="Xiang J."/>
        </authorList>
    </citation>
    <scope>NUCLEOTIDE SEQUENCE [LARGE SCALE GENOMIC DNA]</scope>
    <source>
        <strain evidence="2">Shaxun</strain>
        <tissue evidence="2">Muscle</tissue>
    </source>
</reference>
<evidence type="ECO:0000313" key="2">
    <source>
        <dbReference type="EMBL" id="PIK38154.1"/>
    </source>
</evidence>
<feature type="region of interest" description="Disordered" evidence="1">
    <location>
        <begin position="1"/>
        <end position="126"/>
    </location>
</feature>
<feature type="compositionally biased region" description="Basic residues" evidence="1">
    <location>
        <begin position="102"/>
        <end position="126"/>
    </location>
</feature>
<dbReference type="AlphaFoldDB" id="A0A2G8JQV8"/>
<feature type="compositionally biased region" description="Acidic residues" evidence="1">
    <location>
        <begin position="42"/>
        <end position="60"/>
    </location>
</feature>